<feature type="region of interest" description="Disordered" evidence="1">
    <location>
        <begin position="498"/>
        <end position="521"/>
    </location>
</feature>
<feature type="region of interest" description="Disordered" evidence="1">
    <location>
        <begin position="323"/>
        <end position="348"/>
    </location>
</feature>
<evidence type="ECO:0000313" key="2">
    <source>
        <dbReference type="EMBL" id="EOB08926.1"/>
    </source>
</evidence>
<keyword evidence="3" id="KW-1185">Reference proteome</keyword>
<feature type="compositionally biased region" description="Basic and acidic residues" evidence="1">
    <location>
        <begin position="504"/>
        <end position="521"/>
    </location>
</feature>
<organism evidence="2 3">
    <name type="scientific">Anas platyrhynchos</name>
    <name type="common">Mallard</name>
    <name type="synonym">Anas boschas</name>
    <dbReference type="NCBI Taxonomy" id="8839"/>
    <lineage>
        <taxon>Eukaryota</taxon>
        <taxon>Metazoa</taxon>
        <taxon>Chordata</taxon>
        <taxon>Craniata</taxon>
        <taxon>Vertebrata</taxon>
        <taxon>Euteleostomi</taxon>
        <taxon>Archelosauria</taxon>
        <taxon>Archosauria</taxon>
        <taxon>Dinosauria</taxon>
        <taxon>Saurischia</taxon>
        <taxon>Theropoda</taxon>
        <taxon>Coelurosauria</taxon>
        <taxon>Aves</taxon>
        <taxon>Neognathae</taxon>
        <taxon>Galloanserae</taxon>
        <taxon>Anseriformes</taxon>
        <taxon>Anatidae</taxon>
        <taxon>Anatinae</taxon>
        <taxon>Anas</taxon>
    </lineage>
</organism>
<name>R0KEU1_ANAPL</name>
<protein>
    <submittedName>
        <fullName evidence="2">Uncharacterized protein</fullName>
    </submittedName>
</protein>
<proteinExistence type="predicted"/>
<evidence type="ECO:0000313" key="3">
    <source>
        <dbReference type="Proteomes" id="UP000296049"/>
    </source>
</evidence>
<dbReference type="AlphaFoldDB" id="R0KEU1"/>
<reference evidence="3" key="1">
    <citation type="journal article" date="2013" name="Nat. Genet.">
        <title>The duck genome and transcriptome provide insight into an avian influenza virus reservoir species.</title>
        <authorList>
            <person name="Huang Y."/>
            <person name="Li Y."/>
            <person name="Burt D.W."/>
            <person name="Chen H."/>
            <person name="Zhang Y."/>
            <person name="Qian W."/>
            <person name="Kim H."/>
            <person name="Gan S."/>
            <person name="Zhao Y."/>
            <person name="Li J."/>
            <person name="Yi K."/>
            <person name="Feng H."/>
            <person name="Zhu P."/>
            <person name="Li B."/>
            <person name="Liu Q."/>
            <person name="Fairley S."/>
            <person name="Magor K.E."/>
            <person name="Du Z."/>
            <person name="Hu X."/>
            <person name="Goodman L."/>
            <person name="Tafer H."/>
            <person name="Vignal A."/>
            <person name="Lee T."/>
            <person name="Kim K.W."/>
            <person name="Sheng Z."/>
            <person name="An Y."/>
            <person name="Searle S."/>
            <person name="Herrero J."/>
            <person name="Groenen M.A."/>
            <person name="Crooijmans R.P."/>
            <person name="Faraut T."/>
            <person name="Cai Q."/>
            <person name="Webster R.G."/>
            <person name="Aldridge J.R."/>
            <person name="Warren W.C."/>
            <person name="Bartschat S."/>
            <person name="Kehr S."/>
            <person name="Marz M."/>
            <person name="Stadler P.F."/>
            <person name="Smith J."/>
            <person name="Kraus R.H."/>
            <person name="Zhao Y."/>
            <person name="Ren L."/>
            <person name="Fei J."/>
            <person name="Morisson M."/>
            <person name="Kaiser P."/>
            <person name="Griffin D.K."/>
            <person name="Rao M."/>
            <person name="Pitel F."/>
            <person name="Wang J."/>
            <person name="Li N."/>
        </authorList>
    </citation>
    <scope>NUCLEOTIDE SEQUENCE [LARGE SCALE GENOMIC DNA]</scope>
</reference>
<feature type="compositionally biased region" description="Basic and acidic residues" evidence="1">
    <location>
        <begin position="326"/>
        <end position="348"/>
    </location>
</feature>
<dbReference type="EMBL" id="KB742406">
    <property type="protein sequence ID" value="EOB08926.1"/>
    <property type="molecule type" value="Genomic_DNA"/>
</dbReference>
<dbReference type="Proteomes" id="UP000296049">
    <property type="component" value="Unassembled WGS sequence"/>
</dbReference>
<evidence type="ECO:0000256" key="1">
    <source>
        <dbReference type="SAM" id="MobiDB-lite"/>
    </source>
</evidence>
<feature type="compositionally biased region" description="Basic and acidic residues" evidence="1">
    <location>
        <begin position="21"/>
        <end position="32"/>
    </location>
</feature>
<sequence>MANTDRMRAQTGSFITSFEQVQHEDEHKEGTKQHKANRKHTLKNWRLAPQQNRNSLVDFCHQGRGSITAGVSLGQRKRPTDTENLLFYAHHDSPTEELLNTAVFYQLLPFKGNSLLRFQQKTHSARGFHSAAPEFPKITDPIYQIKAMQIFSPPCSSGKSSRLLLTHQDSTVLSFHAHHQHKLCAVLWDNFSLRENTEDDGQVGKTNWKHSNKSTQVLRVGGKGVHHPLSIPEGCIHLEIIVSLHCRVPISSRKASTHQRYDKMLFAAACIFQESSVRRGILCPATVPIIQQPQSCSSRLPAYSAVVLESNLPEHLLNQLLQGNAGKRDKEKNREERKGTARKNERGSGIENPLTLLMICCMHTLGNPLTVPSTVGSGIGSATPYITSAPLWMFPIALTLPFKKVMGMIAQNFTVHIDYPATSTALPWSAPNLKPTPVPVGHPRDVSISLSPARARDPFGRGAETAFIFHAPQQQSPQPVHGKRALILQPQQIQLARRITVSSRSREGEREEHSEAIAEGE</sequence>
<feature type="region of interest" description="Disordered" evidence="1">
    <location>
        <begin position="1"/>
        <end position="41"/>
    </location>
</feature>
<gene>
    <name evidence="2" type="ORF">Anapl_07401</name>
</gene>
<feature type="compositionally biased region" description="Polar residues" evidence="1">
    <location>
        <begin position="10"/>
        <end position="20"/>
    </location>
</feature>
<accession>R0KEU1</accession>